<name>A0A8J3KPM1_9ACTN</name>
<organism evidence="2 3">
    <name type="scientific">Catellatospora coxensis</name>
    <dbReference type="NCBI Taxonomy" id="310354"/>
    <lineage>
        <taxon>Bacteria</taxon>
        <taxon>Bacillati</taxon>
        <taxon>Actinomycetota</taxon>
        <taxon>Actinomycetes</taxon>
        <taxon>Micromonosporales</taxon>
        <taxon>Micromonosporaceae</taxon>
        <taxon>Catellatospora</taxon>
    </lineage>
</organism>
<sequence length="206" mass="22889">MNIRYGDVLADLRQAYDGGAAERDSHDKEPWKVAERAAFTARLHAEQRRSLLELGAGTGQDSRHFMDAGFDVVAVDLSPEMVARCRAKGVDARVADFLDLGLPDASVDAVYALNCLLHVPDTDLPAVLGNIRRVLVPGGLFFLGVWGGRHHEGVLATDRHEPQRFFAWRTDDALLAFVQACFEVEDFHTVAVGEFTFQSLTLRRPW</sequence>
<protein>
    <recommendedName>
        <fullName evidence="1">Methyltransferase type 11 domain-containing protein</fullName>
    </recommendedName>
</protein>
<dbReference type="GO" id="GO:0008757">
    <property type="term" value="F:S-adenosylmethionine-dependent methyltransferase activity"/>
    <property type="evidence" value="ECO:0007669"/>
    <property type="project" value="InterPro"/>
</dbReference>
<dbReference type="InterPro" id="IPR013216">
    <property type="entry name" value="Methyltransf_11"/>
</dbReference>
<dbReference type="Gene3D" id="3.40.50.150">
    <property type="entry name" value="Vaccinia Virus protein VP39"/>
    <property type="match status" value="1"/>
</dbReference>
<dbReference type="PANTHER" id="PTHR42912">
    <property type="entry name" value="METHYLTRANSFERASE"/>
    <property type="match status" value="1"/>
</dbReference>
<dbReference type="Pfam" id="PF08241">
    <property type="entry name" value="Methyltransf_11"/>
    <property type="match status" value="1"/>
</dbReference>
<evidence type="ECO:0000313" key="3">
    <source>
        <dbReference type="Proteomes" id="UP000630887"/>
    </source>
</evidence>
<dbReference type="InterPro" id="IPR050508">
    <property type="entry name" value="Methyltransf_Superfamily"/>
</dbReference>
<gene>
    <name evidence="2" type="ORF">Cco03nite_34770</name>
</gene>
<proteinExistence type="predicted"/>
<dbReference type="CDD" id="cd02440">
    <property type="entry name" value="AdoMet_MTases"/>
    <property type="match status" value="1"/>
</dbReference>
<evidence type="ECO:0000259" key="1">
    <source>
        <dbReference type="Pfam" id="PF08241"/>
    </source>
</evidence>
<dbReference type="Proteomes" id="UP000630887">
    <property type="component" value="Unassembled WGS sequence"/>
</dbReference>
<dbReference type="InterPro" id="IPR029063">
    <property type="entry name" value="SAM-dependent_MTases_sf"/>
</dbReference>
<dbReference type="RefSeq" id="WP_203693135.1">
    <property type="nucleotide sequence ID" value="NZ_BAAALC010000012.1"/>
</dbReference>
<keyword evidence="3" id="KW-1185">Reference proteome</keyword>
<comment type="caution">
    <text evidence="2">The sequence shown here is derived from an EMBL/GenBank/DDBJ whole genome shotgun (WGS) entry which is preliminary data.</text>
</comment>
<dbReference type="SUPFAM" id="SSF53335">
    <property type="entry name" value="S-adenosyl-L-methionine-dependent methyltransferases"/>
    <property type="match status" value="1"/>
</dbReference>
<feature type="domain" description="Methyltransferase type 11" evidence="1">
    <location>
        <begin position="52"/>
        <end position="143"/>
    </location>
</feature>
<dbReference type="AlphaFoldDB" id="A0A8J3KPM1"/>
<evidence type="ECO:0000313" key="2">
    <source>
        <dbReference type="EMBL" id="GIG06777.1"/>
    </source>
</evidence>
<reference evidence="2 3" key="1">
    <citation type="submission" date="2021-01" db="EMBL/GenBank/DDBJ databases">
        <title>Whole genome shotgun sequence of Catellatospora coxensis NBRC 107359.</title>
        <authorList>
            <person name="Komaki H."/>
            <person name="Tamura T."/>
        </authorList>
    </citation>
    <scope>NUCLEOTIDE SEQUENCE [LARGE SCALE GENOMIC DNA]</scope>
    <source>
        <strain evidence="2 3">NBRC 107359</strain>
    </source>
</reference>
<dbReference type="EMBL" id="BONI01000027">
    <property type="protein sequence ID" value="GIG06777.1"/>
    <property type="molecule type" value="Genomic_DNA"/>
</dbReference>
<accession>A0A8J3KPM1</accession>